<reference evidence="3 4" key="1">
    <citation type="submission" date="2015-07" db="EMBL/GenBank/DDBJ databases">
        <title>The genome of Habropoda laboriosa.</title>
        <authorList>
            <person name="Pan H."/>
            <person name="Kapheim K."/>
        </authorList>
    </citation>
    <scope>NUCLEOTIDE SEQUENCE [LARGE SCALE GENOMIC DNA]</scope>
    <source>
        <strain evidence="3">0110345459</strain>
    </source>
</reference>
<feature type="coiled-coil region" evidence="1">
    <location>
        <begin position="543"/>
        <end position="570"/>
    </location>
</feature>
<feature type="region of interest" description="Disordered" evidence="2">
    <location>
        <begin position="955"/>
        <end position="1017"/>
    </location>
</feature>
<organism evidence="3 4">
    <name type="scientific">Habropoda laboriosa</name>
    <dbReference type="NCBI Taxonomy" id="597456"/>
    <lineage>
        <taxon>Eukaryota</taxon>
        <taxon>Metazoa</taxon>
        <taxon>Ecdysozoa</taxon>
        <taxon>Arthropoda</taxon>
        <taxon>Hexapoda</taxon>
        <taxon>Insecta</taxon>
        <taxon>Pterygota</taxon>
        <taxon>Neoptera</taxon>
        <taxon>Endopterygota</taxon>
        <taxon>Hymenoptera</taxon>
        <taxon>Apocrita</taxon>
        <taxon>Aculeata</taxon>
        <taxon>Apoidea</taxon>
        <taxon>Anthophila</taxon>
        <taxon>Apidae</taxon>
        <taxon>Habropoda</taxon>
    </lineage>
</organism>
<dbReference type="AlphaFoldDB" id="A0A0L7QWR7"/>
<name>A0A0L7QWR7_9HYME</name>
<accession>A0A0L7QWR7</accession>
<feature type="compositionally biased region" description="Polar residues" evidence="2">
    <location>
        <begin position="1036"/>
        <end position="1047"/>
    </location>
</feature>
<protein>
    <submittedName>
        <fullName evidence="3">Uncharacterized protein</fullName>
    </submittedName>
</protein>
<keyword evidence="1" id="KW-0175">Coiled coil</keyword>
<dbReference type="OrthoDB" id="6747212at2759"/>
<feature type="compositionally biased region" description="Basic residues" evidence="2">
    <location>
        <begin position="1048"/>
        <end position="1062"/>
    </location>
</feature>
<feature type="region of interest" description="Disordered" evidence="2">
    <location>
        <begin position="1031"/>
        <end position="1084"/>
    </location>
</feature>
<feature type="compositionally biased region" description="Polar residues" evidence="2">
    <location>
        <begin position="1097"/>
        <end position="1127"/>
    </location>
</feature>
<evidence type="ECO:0000313" key="3">
    <source>
        <dbReference type="EMBL" id="KOC63057.1"/>
    </source>
</evidence>
<evidence type="ECO:0000256" key="2">
    <source>
        <dbReference type="SAM" id="MobiDB-lite"/>
    </source>
</evidence>
<feature type="region of interest" description="Disordered" evidence="2">
    <location>
        <begin position="1096"/>
        <end position="1127"/>
    </location>
</feature>
<dbReference type="EMBL" id="KQ414706">
    <property type="protein sequence ID" value="KOC63057.1"/>
    <property type="molecule type" value="Genomic_DNA"/>
</dbReference>
<feature type="region of interest" description="Disordered" evidence="2">
    <location>
        <begin position="713"/>
        <end position="737"/>
    </location>
</feature>
<gene>
    <name evidence="3" type="ORF">WH47_03852</name>
</gene>
<evidence type="ECO:0000256" key="1">
    <source>
        <dbReference type="SAM" id="Coils"/>
    </source>
</evidence>
<dbReference type="Proteomes" id="UP000053825">
    <property type="component" value="Unassembled WGS sequence"/>
</dbReference>
<keyword evidence="4" id="KW-1185">Reference proteome</keyword>
<evidence type="ECO:0000313" key="4">
    <source>
        <dbReference type="Proteomes" id="UP000053825"/>
    </source>
</evidence>
<feature type="compositionally biased region" description="Basic and acidic residues" evidence="2">
    <location>
        <begin position="727"/>
        <end position="737"/>
    </location>
</feature>
<feature type="compositionally biased region" description="Polar residues" evidence="2">
    <location>
        <begin position="977"/>
        <end position="987"/>
    </location>
</feature>
<feature type="compositionally biased region" description="Polar residues" evidence="2">
    <location>
        <begin position="997"/>
        <end position="1017"/>
    </location>
</feature>
<feature type="compositionally biased region" description="Polar residues" evidence="2">
    <location>
        <begin position="1066"/>
        <end position="1084"/>
    </location>
</feature>
<proteinExistence type="predicted"/>
<sequence length="1163" mass="130459">MCDLIDLNSPDRKSLLNARLASPLIPVPTDTVCYNYNTCTNEPNSVITGKRESLENNPFDMVLCKTTEYIQKKDDPFEVTLEKALRLKYKERTCSLDLTNDVLQQKTYKQKLKLNKTLDEFLINDELNHNNITTAKISNDAIIVHSNNSKILSDNLKPVDVIPTIEIQDFDLSILNQSVMNDTLFEGDKESNKNQMKSILQNKMLMHTKKSNVQFPYPNTALKVSKLRRSLSQGENISPKKSEYLNQISLIEPLRISSGSETNIDSPDSLNLLNEGFLKSHCSGSSVFSSLSDISSIHKLNSVSPTINSSTILSNGTMNRSFLESCSSEKSDNIKLSENMSLNKEIKPAFLTSNDSIISVSNLLTESSILNLADRFNKLKASTSEIHTPENSLNNKNELAYSSSNDIKDCVTVMEKNENCDINNKLIDVDVFSPDNNCTKEHCKSSISDTSSDSVFFEGNKINKSIFKEAKLLAKTFEELAFKTSSGSSIDDLITNNPLWTSELLPAFDDEAMVENLIELPTSPVGCNTKSKHEEVMNSDSHTDKKKELNNKVKEDVKNLEMELTEVISTEKRLTAATLLLDLKKLIKTENNVEANKLVENLERTLGINCKNNTELLTTYLNATNNLAKNPQKSNNRLEIIKNVAENNMEHSHEDNLTSNSIENVKESIFCENINFNDMNTSKCSDNQKYLEKVSSESKCEIPERETNIEEMNKAIDENELNTQSVSKEDPSYKRESSSLLNEKIIIELLENIGKVLSAQTEEHPTWDILKNLGKVLHSTSNCNVDKDMEPDSNYIEIEQTPRKSKLKFQNNTKSSILSKSANRFSLDLGSTKQPVSKKFIRRSMSVSQTQPIKNEPNPLISTSKSISQLKEVTKRFSSDPNLVSTTTNKKIIANNNKNELQKEVKTITASKLQKEKTAMISTVKNKFKKKIDTDVMSKKGPLKAILPIGSMQKRETISKKITPPIGSITPPKSHKLISSTPNSTDSGLKKARSSKPVASSTPDAQNSKTRKIQIQVTNSKKRNFSCDISPVITPLSVNNGNGTNNSPRRKLPSPKKTTPKRRSTESGIPRSQTPPVSKPLNSSFDVNQYERLYESPQRSLYKTSNSQKNSPVSLKKNGNSTKQSPLRENNMFINKVKPINLISKLRRHSVDTNIMEKENNYI</sequence>